<dbReference type="Proteomes" id="UP000887159">
    <property type="component" value="Unassembled WGS sequence"/>
</dbReference>
<evidence type="ECO:0000313" key="2">
    <source>
        <dbReference type="Proteomes" id="UP000887159"/>
    </source>
</evidence>
<sequence length="112" mass="12705">MISTYISSRSAPTQITKSLKKPWETLVNVGPIPNTPGESRDHRPFSSNFLGVYLRWLDRAADDICPLCDHARTNGNHLVEFTEFEEHTTDGGVSRYRKDLRQRVKKSSTDVG</sequence>
<accession>A0A8X6VEK9</accession>
<name>A0A8X6VEK9_TRICX</name>
<keyword evidence="2" id="KW-1185">Reference proteome</keyword>
<reference evidence="1" key="1">
    <citation type="submission" date="2020-08" db="EMBL/GenBank/DDBJ databases">
        <title>Multicomponent nature underlies the extraordinary mechanical properties of spider dragline silk.</title>
        <authorList>
            <person name="Kono N."/>
            <person name="Nakamura H."/>
            <person name="Mori M."/>
            <person name="Yoshida Y."/>
            <person name="Ohtoshi R."/>
            <person name="Malay A.D."/>
            <person name="Moran D.A.P."/>
            <person name="Tomita M."/>
            <person name="Numata K."/>
            <person name="Arakawa K."/>
        </authorList>
    </citation>
    <scope>NUCLEOTIDE SEQUENCE</scope>
</reference>
<comment type="caution">
    <text evidence="1">The sequence shown here is derived from an EMBL/GenBank/DDBJ whole genome shotgun (WGS) entry which is preliminary data.</text>
</comment>
<organism evidence="1 2">
    <name type="scientific">Trichonephila clavipes</name>
    <name type="common">Golden silk orbweaver</name>
    <name type="synonym">Nephila clavipes</name>
    <dbReference type="NCBI Taxonomy" id="2585209"/>
    <lineage>
        <taxon>Eukaryota</taxon>
        <taxon>Metazoa</taxon>
        <taxon>Ecdysozoa</taxon>
        <taxon>Arthropoda</taxon>
        <taxon>Chelicerata</taxon>
        <taxon>Arachnida</taxon>
        <taxon>Araneae</taxon>
        <taxon>Araneomorphae</taxon>
        <taxon>Entelegynae</taxon>
        <taxon>Araneoidea</taxon>
        <taxon>Nephilidae</taxon>
        <taxon>Trichonephila</taxon>
    </lineage>
</organism>
<protein>
    <submittedName>
        <fullName evidence="1">Uncharacterized protein</fullName>
    </submittedName>
</protein>
<evidence type="ECO:0000313" key="1">
    <source>
        <dbReference type="EMBL" id="GFY05048.1"/>
    </source>
</evidence>
<proteinExistence type="predicted"/>
<dbReference type="EMBL" id="BMAU01021248">
    <property type="protein sequence ID" value="GFY05048.1"/>
    <property type="molecule type" value="Genomic_DNA"/>
</dbReference>
<gene>
    <name evidence="1" type="ORF">TNCV_561801</name>
</gene>
<dbReference type="AlphaFoldDB" id="A0A8X6VEK9"/>